<reference evidence="1" key="1">
    <citation type="journal article" date="2015" name="Nature">
        <title>Complex archaea that bridge the gap between prokaryotes and eukaryotes.</title>
        <authorList>
            <person name="Spang A."/>
            <person name="Saw J.H."/>
            <person name="Jorgensen S.L."/>
            <person name="Zaremba-Niedzwiedzka K."/>
            <person name="Martijn J."/>
            <person name="Lind A.E."/>
            <person name="van Eijk R."/>
            <person name="Schleper C."/>
            <person name="Guy L."/>
            <person name="Ettema T.J."/>
        </authorList>
    </citation>
    <scope>NUCLEOTIDE SEQUENCE</scope>
</reference>
<sequence length="64" mass="6875">MIIYHQNNLAAFAGNIIWYWPLQPLGQVFMRVAVSPAAGAANQLILSTRGYYGAMNTLSGGMGS</sequence>
<dbReference type="EMBL" id="LAZR01004944">
    <property type="protein sequence ID" value="KKN04210.1"/>
    <property type="molecule type" value="Genomic_DNA"/>
</dbReference>
<name>A0A0F9M9W4_9ZZZZ</name>
<accession>A0A0F9M9W4</accession>
<comment type="caution">
    <text evidence="1">The sequence shown here is derived from an EMBL/GenBank/DDBJ whole genome shotgun (WGS) entry which is preliminary data.</text>
</comment>
<protein>
    <submittedName>
        <fullName evidence="1">Uncharacterized protein</fullName>
    </submittedName>
</protein>
<evidence type="ECO:0000313" key="1">
    <source>
        <dbReference type="EMBL" id="KKN04210.1"/>
    </source>
</evidence>
<organism evidence="1">
    <name type="scientific">marine sediment metagenome</name>
    <dbReference type="NCBI Taxonomy" id="412755"/>
    <lineage>
        <taxon>unclassified sequences</taxon>
        <taxon>metagenomes</taxon>
        <taxon>ecological metagenomes</taxon>
    </lineage>
</organism>
<proteinExistence type="predicted"/>
<dbReference type="AlphaFoldDB" id="A0A0F9M9W4"/>
<gene>
    <name evidence="1" type="ORF">LCGC14_1099670</name>
</gene>